<evidence type="ECO:0000256" key="1">
    <source>
        <dbReference type="ARBA" id="ARBA00005254"/>
    </source>
</evidence>
<name>A0A5C9A6T9_9GAMM</name>
<dbReference type="Gene3D" id="1.10.12.10">
    <property type="entry name" value="Lyase 2-enoyl-coa Hydratase, Chain A, domain 2"/>
    <property type="match status" value="1"/>
</dbReference>
<dbReference type="PANTHER" id="PTHR42964">
    <property type="entry name" value="ENOYL-COA HYDRATASE"/>
    <property type="match status" value="1"/>
</dbReference>
<evidence type="ECO:0000313" key="3">
    <source>
        <dbReference type="EMBL" id="TXS96665.1"/>
    </source>
</evidence>
<dbReference type="InterPro" id="IPR051683">
    <property type="entry name" value="Enoyl-CoA_Hydratase/Isomerase"/>
</dbReference>
<dbReference type="RefSeq" id="WP_148066929.1">
    <property type="nucleotide sequence ID" value="NZ_VRZA01000001.1"/>
</dbReference>
<keyword evidence="4" id="KW-1185">Reference proteome</keyword>
<proteinExistence type="inferred from homology"/>
<dbReference type="InterPro" id="IPR001753">
    <property type="entry name" value="Enoyl-CoA_hydra/iso"/>
</dbReference>
<evidence type="ECO:0000256" key="2">
    <source>
        <dbReference type="RuleBase" id="RU003707"/>
    </source>
</evidence>
<dbReference type="Gene3D" id="3.90.226.10">
    <property type="entry name" value="2-enoyl-CoA Hydratase, Chain A, domain 1"/>
    <property type="match status" value="1"/>
</dbReference>
<dbReference type="FunFam" id="3.90.226.10:FF:000066">
    <property type="entry name" value="Enoyl-CoA hydratase"/>
    <property type="match status" value="1"/>
</dbReference>
<comment type="caution">
    <text evidence="3">The sequence shown here is derived from an EMBL/GenBank/DDBJ whole genome shotgun (WGS) entry which is preliminary data.</text>
</comment>
<evidence type="ECO:0000313" key="4">
    <source>
        <dbReference type="Proteomes" id="UP000321039"/>
    </source>
</evidence>
<dbReference type="PROSITE" id="PS00166">
    <property type="entry name" value="ENOYL_COA_HYDRATASE"/>
    <property type="match status" value="1"/>
</dbReference>
<protein>
    <submittedName>
        <fullName evidence="3">Enoyl-CoA hydratase/isomerase family protein</fullName>
    </submittedName>
</protein>
<dbReference type="InterPro" id="IPR014748">
    <property type="entry name" value="Enoyl-CoA_hydra_C"/>
</dbReference>
<sequence length="263" mass="28135">MDQQTVCTTVSDKGVATVTLNRPEKHNAFDDAIIAELRVTFDELAERDDVRVVVLASEGKNFSAGADLAWMKRMAGYDYGHNMKDAEALAGMLKALFELPQPTIARVQGAAFGGAVGLVSCCDMAVGSESASFALSEVKIGLVPATISPYVIRAIGERAARRYFVTGERFAAEQALRLGLLSEVVPETELDGALAQLVDAVLGNGPEAVRAAKDLINSVAGQDITNDLIEDTCARIAHIRVSHQGQEGLSAFLNKRSPSWKQD</sequence>
<dbReference type="Proteomes" id="UP000321039">
    <property type="component" value="Unassembled WGS sequence"/>
</dbReference>
<dbReference type="InterPro" id="IPR029045">
    <property type="entry name" value="ClpP/crotonase-like_dom_sf"/>
</dbReference>
<dbReference type="PANTHER" id="PTHR42964:SF1">
    <property type="entry name" value="POLYKETIDE BIOSYNTHESIS ENOYL-COA HYDRATASE PKSH-RELATED"/>
    <property type="match status" value="1"/>
</dbReference>
<dbReference type="GO" id="GO:0016853">
    <property type="term" value="F:isomerase activity"/>
    <property type="evidence" value="ECO:0007669"/>
    <property type="project" value="UniProtKB-KW"/>
</dbReference>
<dbReference type="Pfam" id="PF00378">
    <property type="entry name" value="ECH_1"/>
    <property type="match status" value="1"/>
</dbReference>
<dbReference type="InterPro" id="IPR018376">
    <property type="entry name" value="Enoyl-CoA_hyd/isom_CS"/>
</dbReference>
<organism evidence="3 4">
    <name type="scientific">Parahaliea maris</name>
    <dbReference type="NCBI Taxonomy" id="2716870"/>
    <lineage>
        <taxon>Bacteria</taxon>
        <taxon>Pseudomonadati</taxon>
        <taxon>Pseudomonadota</taxon>
        <taxon>Gammaproteobacteria</taxon>
        <taxon>Cellvibrionales</taxon>
        <taxon>Halieaceae</taxon>
        <taxon>Parahaliea</taxon>
    </lineage>
</organism>
<keyword evidence="3" id="KW-0413">Isomerase</keyword>
<gene>
    <name evidence="3" type="ORF">FV139_04120</name>
</gene>
<dbReference type="GO" id="GO:0008300">
    <property type="term" value="P:isoprenoid catabolic process"/>
    <property type="evidence" value="ECO:0007669"/>
    <property type="project" value="TreeGrafter"/>
</dbReference>
<dbReference type="AlphaFoldDB" id="A0A5C9A6T9"/>
<comment type="similarity">
    <text evidence="1 2">Belongs to the enoyl-CoA hydratase/isomerase family.</text>
</comment>
<dbReference type="SUPFAM" id="SSF52096">
    <property type="entry name" value="ClpP/crotonase"/>
    <property type="match status" value="1"/>
</dbReference>
<reference evidence="3 4" key="1">
    <citation type="submission" date="2019-08" db="EMBL/GenBank/DDBJ databases">
        <title>Parahaliea maris sp. nov., isolated from the surface seawater.</title>
        <authorList>
            <person name="Liu Y."/>
        </authorList>
    </citation>
    <scope>NUCLEOTIDE SEQUENCE [LARGE SCALE GENOMIC DNA]</scope>
    <source>
        <strain evidence="3 4">HSLHS9</strain>
    </source>
</reference>
<dbReference type="EMBL" id="VRZA01000001">
    <property type="protein sequence ID" value="TXS96665.1"/>
    <property type="molecule type" value="Genomic_DNA"/>
</dbReference>
<dbReference type="CDD" id="cd06558">
    <property type="entry name" value="crotonase-like"/>
    <property type="match status" value="1"/>
</dbReference>
<accession>A0A5C9A6T9</accession>